<dbReference type="RefSeq" id="WP_084391593.1">
    <property type="nucleotide sequence ID" value="NZ_BMKF01000001.1"/>
</dbReference>
<protein>
    <submittedName>
        <fullName evidence="1">Uncharacterized protein</fullName>
    </submittedName>
</protein>
<reference evidence="2" key="1">
    <citation type="journal article" date="2019" name="Int. J. Syst. Evol. Microbiol.">
        <title>The Global Catalogue of Microorganisms (GCM) 10K type strain sequencing project: providing services to taxonomists for standard genome sequencing and annotation.</title>
        <authorList>
            <consortium name="The Broad Institute Genomics Platform"/>
            <consortium name="The Broad Institute Genome Sequencing Center for Infectious Disease"/>
            <person name="Wu L."/>
            <person name="Ma J."/>
        </authorList>
    </citation>
    <scope>NUCLEOTIDE SEQUENCE [LARGE SCALE GENOMIC DNA]</scope>
    <source>
        <strain evidence="2">CGMCC 1.15928</strain>
    </source>
</reference>
<evidence type="ECO:0000313" key="1">
    <source>
        <dbReference type="EMBL" id="GGB63209.1"/>
    </source>
</evidence>
<accession>A0ABQ1J9N5</accession>
<proteinExistence type="predicted"/>
<keyword evidence="2" id="KW-1185">Reference proteome</keyword>
<organism evidence="1 2">
    <name type="scientific">Henriciella pelagia</name>
    <dbReference type="NCBI Taxonomy" id="1977912"/>
    <lineage>
        <taxon>Bacteria</taxon>
        <taxon>Pseudomonadati</taxon>
        <taxon>Pseudomonadota</taxon>
        <taxon>Alphaproteobacteria</taxon>
        <taxon>Hyphomonadales</taxon>
        <taxon>Hyphomonadaceae</taxon>
        <taxon>Henriciella</taxon>
    </lineage>
</organism>
<dbReference type="EMBL" id="BMKF01000001">
    <property type="protein sequence ID" value="GGB63209.1"/>
    <property type="molecule type" value="Genomic_DNA"/>
</dbReference>
<evidence type="ECO:0000313" key="2">
    <source>
        <dbReference type="Proteomes" id="UP000628854"/>
    </source>
</evidence>
<sequence length="126" mass="14213">MLFLLNDQIVDVDIPEMRLERRWRRMGCGKPHAFRAKDVVNFVHARLEQARFFVRGVDYQEACDLASLIIARTGANSLILRQAEDGSTEPQLKIIPHQVLEVYARGAANDEGSAPQIGTEPRRALS</sequence>
<comment type="caution">
    <text evidence="1">The sequence shown here is derived from an EMBL/GenBank/DDBJ whole genome shotgun (WGS) entry which is preliminary data.</text>
</comment>
<dbReference type="Proteomes" id="UP000628854">
    <property type="component" value="Unassembled WGS sequence"/>
</dbReference>
<gene>
    <name evidence="1" type="ORF">GCM10011503_09890</name>
</gene>
<name>A0ABQ1J9N5_9PROT</name>